<feature type="signal peptide" evidence="1">
    <location>
        <begin position="1"/>
        <end position="19"/>
    </location>
</feature>
<dbReference type="InterPro" id="IPR029058">
    <property type="entry name" value="AB_hydrolase_fold"/>
</dbReference>
<proteinExistence type="predicted"/>
<sequence>MTRFSSLGFLLALSISAMAEVAPADQGYSIVEKLPDAKLGDFHGYSRYDLMHEDAGGSVKVVVPRVVREGRPWIWRARFFGHQPALDLQLLERGWHVVYCDVTNLYGSDEAMARWDRCHAYFVKAGLSSKPVLEGMSRGGLPIFRWASRNPDKVAAVYGDNPVCDFRTWPSGIASGKRSEADWKRLLEVWKLTDEEATKHAQVIDGLEPLAKAKVPVALVLGLKDDVVPAAENGLRLAERYAELGGPVRVWKKPEAGHHPHGLHPPDELRQFLMQAAGF</sequence>
<dbReference type="Pfam" id="PF00326">
    <property type="entry name" value="Peptidase_S9"/>
    <property type="match status" value="1"/>
</dbReference>
<feature type="chain" id="PRO_5036944062" evidence="1">
    <location>
        <begin position="20"/>
        <end position="279"/>
    </location>
</feature>
<accession>A0A934VFB0</accession>
<dbReference type="Proteomes" id="UP000658278">
    <property type="component" value="Unassembled WGS sequence"/>
</dbReference>
<organism evidence="3 4">
    <name type="scientific">Haloferula rosea</name>
    <dbReference type="NCBI Taxonomy" id="490093"/>
    <lineage>
        <taxon>Bacteria</taxon>
        <taxon>Pseudomonadati</taxon>
        <taxon>Verrucomicrobiota</taxon>
        <taxon>Verrucomicrobiia</taxon>
        <taxon>Verrucomicrobiales</taxon>
        <taxon>Verrucomicrobiaceae</taxon>
        <taxon>Haloferula</taxon>
    </lineage>
</organism>
<dbReference type="SUPFAM" id="SSF53474">
    <property type="entry name" value="alpha/beta-Hydrolases"/>
    <property type="match status" value="1"/>
</dbReference>
<dbReference type="EMBL" id="JAENII010000004">
    <property type="protein sequence ID" value="MBK1826876.1"/>
    <property type="molecule type" value="Genomic_DNA"/>
</dbReference>
<dbReference type="RefSeq" id="WP_200278241.1">
    <property type="nucleotide sequence ID" value="NZ_JAENII010000004.1"/>
</dbReference>
<evidence type="ECO:0000313" key="3">
    <source>
        <dbReference type="EMBL" id="MBK1826876.1"/>
    </source>
</evidence>
<evidence type="ECO:0000256" key="1">
    <source>
        <dbReference type="SAM" id="SignalP"/>
    </source>
</evidence>
<keyword evidence="1" id="KW-0732">Signal</keyword>
<dbReference type="Gene3D" id="3.40.50.1820">
    <property type="entry name" value="alpha/beta hydrolase"/>
    <property type="match status" value="1"/>
</dbReference>
<name>A0A934VFB0_9BACT</name>
<dbReference type="AlphaFoldDB" id="A0A934VFB0"/>
<dbReference type="InterPro" id="IPR001375">
    <property type="entry name" value="Peptidase_S9_cat"/>
</dbReference>
<reference evidence="3" key="1">
    <citation type="submission" date="2021-01" db="EMBL/GenBank/DDBJ databases">
        <title>Modified the classification status of verrucomicrobia.</title>
        <authorList>
            <person name="Feng X."/>
        </authorList>
    </citation>
    <scope>NUCLEOTIDE SEQUENCE</scope>
    <source>
        <strain evidence="3">KCTC 22201</strain>
    </source>
</reference>
<gene>
    <name evidence="3" type="ORF">JIN81_07590</name>
</gene>
<comment type="caution">
    <text evidence="3">The sequence shown here is derived from an EMBL/GenBank/DDBJ whole genome shotgun (WGS) entry which is preliminary data.</text>
</comment>
<dbReference type="GO" id="GO:0008236">
    <property type="term" value="F:serine-type peptidase activity"/>
    <property type="evidence" value="ECO:0007669"/>
    <property type="project" value="InterPro"/>
</dbReference>
<keyword evidence="4" id="KW-1185">Reference proteome</keyword>
<evidence type="ECO:0000259" key="2">
    <source>
        <dbReference type="Pfam" id="PF00326"/>
    </source>
</evidence>
<dbReference type="GO" id="GO:0006508">
    <property type="term" value="P:proteolysis"/>
    <property type="evidence" value="ECO:0007669"/>
    <property type="project" value="InterPro"/>
</dbReference>
<feature type="domain" description="Peptidase S9 prolyl oligopeptidase catalytic" evidence="2">
    <location>
        <begin position="129"/>
        <end position="259"/>
    </location>
</feature>
<evidence type="ECO:0000313" key="4">
    <source>
        <dbReference type="Proteomes" id="UP000658278"/>
    </source>
</evidence>
<protein>
    <submittedName>
        <fullName evidence="3">Prolyl oligopeptidase family serine peptidase</fullName>
    </submittedName>
</protein>